<comment type="caution">
    <text evidence="2">The sequence shown here is derived from an EMBL/GenBank/DDBJ whole genome shotgun (WGS) entry which is preliminary data.</text>
</comment>
<evidence type="ECO:0000259" key="1">
    <source>
        <dbReference type="Pfam" id="PF01408"/>
    </source>
</evidence>
<proteinExistence type="predicted"/>
<evidence type="ECO:0000313" key="2">
    <source>
        <dbReference type="EMBL" id="MCP8897907.1"/>
    </source>
</evidence>
<dbReference type="InterPro" id="IPR051317">
    <property type="entry name" value="Gfo/Idh/MocA_oxidoreduct"/>
</dbReference>
<dbReference type="SUPFAM" id="SSF55347">
    <property type="entry name" value="Glyceraldehyde-3-phosphate dehydrogenase-like, C-terminal domain"/>
    <property type="match status" value="1"/>
</dbReference>
<organism evidence="2 3">
    <name type="scientific">Gilvimarinus xylanilyticus</name>
    <dbReference type="NCBI Taxonomy" id="2944139"/>
    <lineage>
        <taxon>Bacteria</taxon>
        <taxon>Pseudomonadati</taxon>
        <taxon>Pseudomonadota</taxon>
        <taxon>Gammaproteobacteria</taxon>
        <taxon>Cellvibrionales</taxon>
        <taxon>Cellvibrionaceae</taxon>
        <taxon>Gilvimarinus</taxon>
    </lineage>
</organism>
<feature type="domain" description="Gfo/Idh/MocA-like oxidoreductase N-terminal" evidence="1">
    <location>
        <begin position="1"/>
        <end position="118"/>
    </location>
</feature>
<dbReference type="GO" id="GO:0000166">
    <property type="term" value="F:nucleotide binding"/>
    <property type="evidence" value="ECO:0007669"/>
    <property type="project" value="InterPro"/>
</dbReference>
<dbReference type="InterPro" id="IPR036291">
    <property type="entry name" value="NAD(P)-bd_dom_sf"/>
</dbReference>
<dbReference type="PANTHER" id="PTHR43708:SF4">
    <property type="entry name" value="OXIDOREDUCTASE YCEM-RELATED"/>
    <property type="match status" value="1"/>
</dbReference>
<dbReference type="SUPFAM" id="SSF51735">
    <property type="entry name" value="NAD(P)-binding Rossmann-fold domains"/>
    <property type="match status" value="1"/>
</dbReference>
<protein>
    <submittedName>
        <fullName evidence="2">Gfo/Idh/MocA family oxidoreductase</fullName>
    </submittedName>
</protein>
<name>A0A9X2I1P0_9GAMM</name>
<dbReference type="Gene3D" id="3.40.50.720">
    <property type="entry name" value="NAD(P)-binding Rossmann-like Domain"/>
    <property type="match status" value="1"/>
</dbReference>
<dbReference type="Gene3D" id="3.30.360.10">
    <property type="entry name" value="Dihydrodipicolinate Reductase, domain 2"/>
    <property type="match status" value="1"/>
</dbReference>
<keyword evidence="3" id="KW-1185">Reference proteome</keyword>
<reference evidence="2" key="2">
    <citation type="submission" date="2023-01" db="EMBL/GenBank/DDBJ databases">
        <title>Gilvimarinus xylanilyticus HB14 isolated from Caulerpa lentillifera aquaculture base in Hainan, China.</title>
        <authorList>
            <person name="Zhang Y.-J."/>
        </authorList>
    </citation>
    <scope>NUCLEOTIDE SEQUENCE</scope>
    <source>
        <strain evidence="2">HB14</strain>
    </source>
</reference>
<dbReference type="EMBL" id="JAMFTH010000001">
    <property type="protein sequence ID" value="MCP8897907.1"/>
    <property type="molecule type" value="Genomic_DNA"/>
</dbReference>
<gene>
    <name evidence="2" type="ORF">M6D89_01190</name>
</gene>
<dbReference type="AlphaFoldDB" id="A0A9X2I1P0"/>
<sequence>MRIALVGLGDIAQKAYLPLVSRHLSIEPVLCTRNAERLASLSRQYRISETYSDYSALLASRPRAVMLHSSTDAHFSQARQALEQGIAVFVDKPLSYHLSQTEHLIELSLARNVPLFCGFNRRYAPLYQSALEHTPVSVLYQKNRFNQAAQARAFIYDDFIHVLDFVRFVGGMPHGEPAVMAQWAGVKLGSVQVSWASSTGMFTAAMNRLCGQTFERLDYSAHNRSWHVENLRGGMECQGGQSNATGFGDWQDTLYKRGFPCMLEAFLQQIQQGGANKDYLQGVLDSHRLCETLLHRLGDTGN</sequence>
<accession>A0A9X2I1P0</accession>
<dbReference type="RefSeq" id="WP_253966204.1">
    <property type="nucleotide sequence ID" value="NZ_JAMFTH010000001.1"/>
</dbReference>
<dbReference type="PANTHER" id="PTHR43708">
    <property type="entry name" value="CONSERVED EXPRESSED OXIDOREDUCTASE (EUROFUNG)"/>
    <property type="match status" value="1"/>
</dbReference>
<dbReference type="Pfam" id="PF01408">
    <property type="entry name" value="GFO_IDH_MocA"/>
    <property type="match status" value="1"/>
</dbReference>
<dbReference type="Proteomes" id="UP001139319">
    <property type="component" value="Unassembled WGS sequence"/>
</dbReference>
<evidence type="ECO:0000313" key="3">
    <source>
        <dbReference type="Proteomes" id="UP001139319"/>
    </source>
</evidence>
<dbReference type="InterPro" id="IPR000683">
    <property type="entry name" value="Gfo/Idh/MocA-like_OxRdtase_N"/>
</dbReference>
<reference evidence="2" key="1">
    <citation type="submission" date="2022-05" db="EMBL/GenBank/DDBJ databases">
        <authorList>
            <person name="Sun H.-N."/>
        </authorList>
    </citation>
    <scope>NUCLEOTIDE SEQUENCE</scope>
    <source>
        <strain evidence="2">HB14</strain>
    </source>
</reference>